<keyword evidence="2 5" id="KW-0378">Hydrolase</keyword>
<organism evidence="8 9">
    <name type="scientific">Pomacea canaliculata</name>
    <name type="common">Golden apple snail</name>
    <dbReference type="NCBI Taxonomy" id="400727"/>
    <lineage>
        <taxon>Eukaryota</taxon>
        <taxon>Metazoa</taxon>
        <taxon>Spiralia</taxon>
        <taxon>Lophotrochozoa</taxon>
        <taxon>Mollusca</taxon>
        <taxon>Gastropoda</taxon>
        <taxon>Caenogastropoda</taxon>
        <taxon>Architaenioglossa</taxon>
        <taxon>Ampullarioidea</taxon>
        <taxon>Ampullariidae</taxon>
        <taxon>Pomacea</taxon>
    </lineage>
</organism>
<evidence type="ECO:0000256" key="1">
    <source>
        <dbReference type="ARBA" id="ARBA00022670"/>
    </source>
</evidence>
<dbReference type="Gene3D" id="2.40.10.10">
    <property type="entry name" value="Trypsin-like serine proteases"/>
    <property type="match status" value="1"/>
</dbReference>
<keyword evidence="6" id="KW-0732">Signal</keyword>
<keyword evidence="3 5" id="KW-0720">Serine protease</keyword>
<evidence type="ECO:0000313" key="9">
    <source>
        <dbReference type="Proteomes" id="UP000245119"/>
    </source>
</evidence>
<evidence type="ECO:0000256" key="2">
    <source>
        <dbReference type="ARBA" id="ARBA00022801"/>
    </source>
</evidence>
<evidence type="ECO:0000256" key="5">
    <source>
        <dbReference type="RuleBase" id="RU363034"/>
    </source>
</evidence>
<dbReference type="GO" id="GO:0006508">
    <property type="term" value="P:proteolysis"/>
    <property type="evidence" value="ECO:0007669"/>
    <property type="project" value="UniProtKB-KW"/>
</dbReference>
<dbReference type="STRING" id="400727.A0A2T7PVH8"/>
<dbReference type="PRINTS" id="PR00722">
    <property type="entry name" value="CHYMOTRYPSIN"/>
</dbReference>
<dbReference type="GO" id="GO:0004252">
    <property type="term" value="F:serine-type endopeptidase activity"/>
    <property type="evidence" value="ECO:0007669"/>
    <property type="project" value="InterPro"/>
</dbReference>
<evidence type="ECO:0000256" key="6">
    <source>
        <dbReference type="SAM" id="SignalP"/>
    </source>
</evidence>
<sequence>MILLCLLLVSWRVALAGGDNACETTYGGTCINSVFNTCLSGYTAYLGGCGFQEMCCIPPFAKGTPVPPLRAGQCGVTFPEQLPPSRRIVGGTLTARGEFPWQVSLRSFTNNGQHMCGGILISEKWILTAAHCFDQNKNPFAWNGILGEYDRGVTDGHEQLVKLDTLVIHSGFSKDYGNDIAMLRMATSGVNMYSQYVRPVCLPDKTEMFQGVTCTITGWGASHSGGAGTRFLYKAQVPVISSEVCSYLMDRTILPGEVCAGQKMGGVDSCQGDSGGPMVYFKDGVWKVAGIVSWGYGCAASYTPGIYTNVAYYRDWIDTVMTYYTGDSRKRADTTGVLYI</sequence>
<reference evidence="8 9" key="1">
    <citation type="submission" date="2018-04" db="EMBL/GenBank/DDBJ databases">
        <title>The genome of golden apple snail Pomacea canaliculata provides insight into stress tolerance and invasive adaptation.</title>
        <authorList>
            <person name="Liu C."/>
            <person name="Liu B."/>
            <person name="Ren Y."/>
            <person name="Zhang Y."/>
            <person name="Wang H."/>
            <person name="Li S."/>
            <person name="Jiang F."/>
            <person name="Yin L."/>
            <person name="Zhang G."/>
            <person name="Qian W."/>
            <person name="Fan W."/>
        </authorList>
    </citation>
    <scope>NUCLEOTIDE SEQUENCE [LARGE SCALE GENOMIC DNA]</scope>
    <source>
        <strain evidence="8">SZHN2017</strain>
        <tissue evidence="8">Muscle</tissue>
    </source>
</reference>
<dbReference type="EMBL" id="PZQS01000001">
    <property type="protein sequence ID" value="PVD37423.1"/>
    <property type="molecule type" value="Genomic_DNA"/>
</dbReference>
<dbReference type="PANTHER" id="PTHR24252:SF7">
    <property type="entry name" value="HYALIN"/>
    <property type="match status" value="1"/>
</dbReference>
<dbReference type="InterPro" id="IPR001254">
    <property type="entry name" value="Trypsin_dom"/>
</dbReference>
<dbReference type="PROSITE" id="PS50240">
    <property type="entry name" value="TRYPSIN_DOM"/>
    <property type="match status" value="1"/>
</dbReference>
<feature type="signal peptide" evidence="6">
    <location>
        <begin position="1"/>
        <end position="16"/>
    </location>
</feature>
<keyword evidence="9" id="KW-1185">Reference proteome</keyword>
<dbReference type="OrthoDB" id="546450at2759"/>
<dbReference type="InterPro" id="IPR018114">
    <property type="entry name" value="TRYPSIN_HIS"/>
</dbReference>
<accession>A0A2T7PVH8</accession>
<evidence type="ECO:0000259" key="7">
    <source>
        <dbReference type="PROSITE" id="PS50240"/>
    </source>
</evidence>
<dbReference type="InterPro" id="IPR033116">
    <property type="entry name" value="TRYPSIN_SER"/>
</dbReference>
<evidence type="ECO:0000256" key="4">
    <source>
        <dbReference type="ARBA" id="ARBA00023157"/>
    </source>
</evidence>
<keyword evidence="1 5" id="KW-0645">Protease</keyword>
<proteinExistence type="predicted"/>
<dbReference type="CDD" id="cd00190">
    <property type="entry name" value="Tryp_SPc"/>
    <property type="match status" value="1"/>
</dbReference>
<dbReference type="PANTHER" id="PTHR24252">
    <property type="entry name" value="ACROSIN-RELATED"/>
    <property type="match status" value="1"/>
</dbReference>
<dbReference type="InterPro" id="IPR009003">
    <property type="entry name" value="Peptidase_S1_PA"/>
</dbReference>
<comment type="caution">
    <text evidence="8">The sequence shown here is derived from an EMBL/GenBank/DDBJ whole genome shotgun (WGS) entry which is preliminary data.</text>
</comment>
<dbReference type="AlphaFoldDB" id="A0A2T7PVH8"/>
<dbReference type="Pfam" id="PF00089">
    <property type="entry name" value="Trypsin"/>
    <property type="match status" value="1"/>
</dbReference>
<dbReference type="Proteomes" id="UP000245119">
    <property type="component" value="Linkage Group LG1"/>
</dbReference>
<dbReference type="SUPFAM" id="SSF50494">
    <property type="entry name" value="Trypsin-like serine proteases"/>
    <property type="match status" value="1"/>
</dbReference>
<evidence type="ECO:0000256" key="3">
    <source>
        <dbReference type="ARBA" id="ARBA00022825"/>
    </source>
</evidence>
<dbReference type="FunFam" id="2.40.10.10:FF:000003">
    <property type="entry name" value="Transmembrane serine protease 3"/>
    <property type="match status" value="1"/>
</dbReference>
<name>A0A2T7PVH8_POMCA</name>
<feature type="domain" description="Peptidase S1" evidence="7">
    <location>
        <begin position="88"/>
        <end position="322"/>
    </location>
</feature>
<protein>
    <recommendedName>
        <fullName evidence="7">Peptidase S1 domain-containing protein</fullName>
    </recommendedName>
</protein>
<dbReference type="PROSITE" id="PS00135">
    <property type="entry name" value="TRYPSIN_SER"/>
    <property type="match status" value="1"/>
</dbReference>
<dbReference type="PROSITE" id="PS00134">
    <property type="entry name" value="TRYPSIN_HIS"/>
    <property type="match status" value="1"/>
</dbReference>
<dbReference type="OMA" id="EMCCIPP"/>
<dbReference type="SMART" id="SM00020">
    <property type="entry name" value="Tryp_SPc"/>
    <property type="match status" value="1"/>
</dbReference>
<keyword evidence="4" id="KW-1015">Disulfide bond</keyword>
<evidence type="ECO:0000313" key="8">
    <source>
        <dbReference type="EMBL" id="PVD37423.1"/>
    </source>
</evidence>
<dbReference type="InterPro" id="IPR043504">
    <property type="entry name" value="Peptidase_S1_PA_chymotrypsin"/>
</dbReference>
<gene>
    <name evidence="8" type="ORF">C0Q70_00013</name>
</gene>
<feature type="chain" id="PRO_5015402678" description="Peptidase S1 domain-containing protein" evidence="6">
    <location>
        <begin position="17"/>
        <end position="340"/>
    </location>
</feature>
<dbReference type="InterPro" id="IPR001314">
    <property type="entry name" value="Peptidase_S1A"/>
</dbReference>